<accession>A0A2N9J7W3</accession>
<reference evidence="3" key="1">
    <citation type="submission" date="2018-02" db="EMBL/GenBank/DDBJ databases">
        <authorList>
            <person name="Cohen D.B."/>
            <person name="Kent A.D."/>
        </authorList>
    </citation>
    <scope>NUCLEOTIDE SEQUENCE</scope>
</reference>
<dbReference type="Pfam" id="PF00078">
    <property type="entry name" value="RVT_1"/>
    <property type="match status" value="1"/>
</dbReference>
<dbReference type="InterPro" id="IPR036691">
    <property type="entry name" value="Endo/exonu/phosph_ase_sf"/>
</dbReference>
<dbReference type="InterPro" id="IPR020847">
    <property type="entry name" value="AP_endonuclease_F1_BS"/>
</dbReference>
<dbReference type="GO" id="GO:0004519">
    <property type="term" value="F:endonuclease activity"/>
    <property type="evidence" value="ECO:0007669"/>
    <property type="project" value="InterPro"/>
</dbReference>
<protein>
    <recommendedName>
        <fullName evidence="2">Reverse transcriptase domain-containing protein</fullName>
    </recommendedName>
</protein>
<dbReference type="PANTHER" id="PTHR33116:SF78">
    <property type="entry name" value="OS12G0587133 PROTEIN"/>
    <property type="match status" value="1"/>
</dbReference>
<organism evidence="3">
    <name type="scientific">Fagus sylvatica</name>
    <name type="common">Beechnut</name>
    <dbReference type="NCBI Taxonomy" id="28930"/>
    <lineage>
        <taxon>Eukaryota</taxon>
        <taxon>Viridiplantae</taxon>
        <taxon>Streptophyta</taxon>
        <taxon>Embryophyta</taxon>
        <taxon>Tracheophyta</taxon>
        <taxon>Spermatophyta</taxon>
        <taxon>Magnoliopsida</taxon>
        <taxon>eudicotyledons</taxon>
        <taxon>Gunneridae</taxon>
        <taxon>Pentapetalae</taxon>
        <taxon>rosids</taxon>
        <taxon>fabids</taxon>
        <taxon>Fagales</taxon>
        <taxon>Fagaceae</taxon>
        <taxon>Fagus</taxon>
    </lineage>
</organism>
<evidence type="ECO:0000259" key="2">
    <source>
        <dbReference type="PROSITE" id="PS50878"/>
    </source>
</evidence>
<dbReference type="PANTHER" id="PTHR33116">
    <property type="entry name" value="REVERSE TRANSCRIPTASE ZINC-BINDING DOMAIN-CONTAINING PROTEIN-RELATED-RELATED"/>
    <property type="match status" value="1"/>
</dbReference>
<proteinExistence type="predicted"/>
<dbReference type="InterPro" id="IPR000477">
    <property type="entry name" value="RT_dom"/>
</dbReference>
<evidence type="ECO:0000313" key="3">
    <source>
        <dbReference type="EMBL" id="SPD32529.1"/>
    </source>
</evidence>
<dbReference type="InterPro" id="IPR043502">
    <property type="entry name" value="DNA/RNA_pol_sf"/>
</dbReference>
<dbReference type="Pfam" id="PF03372">
    <property type="entry name" value="Exo_endo_phos"/>
    <property type="match status" value="1"/>
</dbReference>
<dbReference type="PROSITE" id="PS50878">
    <property type="entry name" value="RT_POL"/>
    <property type="match status" value="1"/>
</dbReference>
<feature type="region of interest" description="Disordered" evidence="1">
    <location>
        <begin position="231"/>
        <end position="266"/>
    </location>
</feature>
<evidence type="ECO:0000256" key="1">
    <source>
        <dbReference type="SAM" id="MobiDB-lite"/>
    </source>
</evidence>
<dbReference type="GO" id="GO:0006281">
    <property type="term" value="P:DNA repair"/>
    <property type="evidence" value="ECO:0007669"/>
    <property type="project" value="InterPro"/>
</dbReference>
<dbReference type="Gene3D" id="3.60.10.10">
    <property type="entry name" value="Endonuclease/exonuclease/phosphatase"/>
    <property type="match status" value="1"/>
</dbReference>
<dbReference type="InterPro" id="IPR005135">
    <property type="entry name" value="Endo/exonuclease/phosphatase"/>
</dbReference>
<dbReference type="Pfam" id="PF13966">
    <property type="entry name" value="zf-RVT"/>
    <property type="match status" value="1"/>
</dbReference>
<feature type="region of interest" description="Disordered" evidence="1">
    <location>
        <begin position="329"/>
        <end position="356"/>
    </location>
</feature>
<dbReference type="PROSITE" id="PS00726">
    <property type="entry name" value="AP_NUCLEASE_F1_1"/>
    <property type="match status" value="1"/>
</dbReference>
<dbReference type="EMBL" id="OIVN01006408">
    <property type="protein sequence ID" value="SPD32529.1"/>
    <property type="molecule type" value="Genomic_DNA"/>
</dbReference>
<dbReference type="SUPFAM" id="SSF56672">
    <property type="entry name" value="DNA/RNA polymerases"/>
    <property type="match status" value="1"/>
</dbReference>
<dbReference type="SUPFAM" id="SSF56219">
    <property type="entry name" value="DNase I-like"/>
    <property type="match status" value="1"/>
</dbReference>
<gene>
    <name evidence="3" type="ORF">FSB_LOCUS60411</name>
</gene>
<dbReference type="InterPro" id="IPR026960">
    <property type="entry name" value="RVT-Znf"/>
</dbReference>
<dbReference type="CDD" id="cd01650">
    <property type="entry name" value="RT_nLTR_like"/>
    <property type="match status" value="1"/>
</dbReference>
<dbReference type="GO" id="GO:0003677">
    <property type="term" value="F:DNA binding"/>
    <property type="evidence" value="ECO:0007669"/>
    <property type="project" value="InterPro"/>
</dbReference>
<feature type="compositionally biased region" description="Acidic residues" evidence="1">
    <location>
        <begin position="339"/>
        <end position="352"/>
    </location>
</feature>
<sequence length="1812" mass="204167">MGDKRYFQIESKSFELVKHAFQFSIIERGRGHSSSVAMGFAAAIWFRDVLLEVAKLHAEQNLFRSFREGNKVFVVQKQRNGRGGFVTVTVLGDTKGRGCVIVPEGRDTWGWRGLSKEIDGLMGKKVTAEQGSTHRRQGPVLAQESRISNFGKESQTFKEAVISGGDIPSTSANHSGINVNLLQNRNGLVNEPMEISLKIVLGVGLNKKWEVKSAEVLADPIENPVDISIVSETSNTPHDSDKVSVHSCDSDSQGSDHSSLIPASRGGRPIAEVMQGIGEVNRTWGSTHDWFIELRDGRRLRLPVDLRAPVPDSSHEGDVITKKLLQWLSSQQEDRDSGEREDDSEWAMDSDSEADRDGLALTMIPEQELSMIGVSKGEISEQECQEPVLVSNEALSGIMGGDPQGHASLEPIRVEPLAVVLPLGLENSGNEAVSSLGSAGRTPSEWVTRKQKGVGKVLGASYEGYEQTVTELLMDIEARYLQRKAGMVDSRRPSSSGRKGSRELKGLISSVNYESRESREAKGKDKRLRIKNLLKEWHADVVCLQETKMEVITGQFVRSLWRCQYVDWMFLGSNGASGGILLMWDKRLVEKVEDAVGFFSVSCKFKNVEDQKIWMFTGVYGPNDARDRRLMWDELAGMRSWWEVPWVLGGDFNVVRFPSERVGSDSFSPAMHEFSDFISVHGLVDLPLSGGNFTWTNNREVSSMSRLDRFLFTSDWAEGFVHICQKRLIRVNSDHFPVLLECGVIRRGRRPFRFENMWLKAEGFGDRVKSWWESYSVMGTPSYVLAYKLKALKADLKRWNDTEFGHTSMQKQQLMTALREIDAVTDTRPLDVEEKGRRELTAIELDKVLLMEEISWRQKSRAIWLKEGDKNSRFFHRVANAHRNANTIGKLLINGIPSTNQDEIRDHIAQFYEQLYKENGYRRPTLDGIQFPSISGEEAAWLDRPFEETEILHVVQGCNGDKAPGPDGFSLAFFQQCWGVVCKDMLAVCHEFHEYCSFERSLNATFVSLIPKKHGADEIKDFRPISLVGGMYKIIAKLLANRLSVVLGNIVSPSQNAFVKGRQILDSVLIANECIDSRLKANIPGVLCKLDLEKAYDHVNWEFLLYLLRRCGFSEKWRRWIYFCISSVRFSILVNGSPCGFFPSTRGLRQGDPLSPMLFVIVMEALSRLIDKAIGAGKSELVQVGEVPLIEELADILGCKTSTLPMKYLGLPLGASFKSKNIWNPIVERMERRLAGWKRMYLSKAAVAKRIDKIQRNFLWGSSEEDVKFHLVKWDLICSPYTNGGLAIKNLRLFNEALGSHGVGLWKYIRAGWDKFARFVKFKVGDGSRIRLWDDVWCIDVPLKEAFPAALGKILTADNLRKRGLILVSWCCLCKADGESVDHLLLHCVYAKELWDMIFGWFGISWVMPKRVVELFDCWQWNMGCPQKLVIVFPHLPFPFFLMVDKWRYSNPLELVATSFGNLSKPSRSGLAFSHLFFADDLLLCSKASVECCHAISEVLDDFCQLFDQKESLSKSKVFFSPNVSTELHSSLCGIVGVSSTPNLGKYLGFPLKSCGRSSNDFNFVVEKSVTSAIPNYYMQNSTLPSKVCLELDRLNRNFLWGSTVEKRKMHMVGWKKVCRPKNKGGLGLSCAKLRNVAILAKLNWRLLEEKEFPWAKTILAKYFPNGFANSQPLLSRSGSSNWRGLKLGFDVFRSGLRWMVNNGQRVSFWHDRWIGDAPFRTFVQGPLSFSECSLRVCDVVGSGSVWNLGGLPLLLPTSVVDDIRAIYVCSLSPKEDCLAWDSNKGDFSSKLALQLANKHPIAFNSILSDPS</sequence>
<feature type="domain" description="Reverse transcriptase" evidence="2">
    <location>
        <begin position="991"/>
        <end position="1242"/>
    </location>
</feature>
<name>A0A2N9J7W3_FAGSY</name>